<feature type="compositionally biased region" description="Polar residues" evidence="1">
    <location>
        <begin position="540"/>
        <end position="555"/>
    </location>
</feature>
<evidence type="ECO:0000313" key="3">
    <source>
        <dbReference type="EMBL" id="CAL8094259.1"/>
    </source>
</evidence>
<organism evidence="3 4">
    <name type="scientific">Orchesella dallaii</name>
    <dbReference type="NCBI Taxonomy" id="48710"/>
    <lineage>
        <taxon>Eukaryota</taxon>
        <taxon>Metazoa</taxon>
        <taxon>Ecdysozoa</taxon>
        <taxon>Arthropoda</taxon>
        <taxon>Hexapoda</taxon>
        <taxon>Collembola</taxon>
        <taxon>Entomobryomorpha</taxon>
        <taxon>Entomobryoidea</taxon>
        <taxon>Orchesellidae</taxon>
        <taxon>Orchesellinae</taxon>
        <taxon>Orchesella</taxon>
    </lineage>
</organism>
<protein>
    <recommendedName>
        <fullName evidence="2">Retrotransposon gag domain-containing protein</fullName>
    </recommendedName>
</protein>
<feature type="compositionally biased region" description="Polar residues" evidence="1">
    <location>
        <begin position="412"/>
        <end position="422"/>
    </location>
</feature>
<evidence type="ECO:0000313" key="4">
    <source>
        <dbReference type="Proteomes" id="UP001642540"/>
    </source>
</evidence>
<sequence length="606" mass="70019">MSRHNTESKHSHVDVDLGEEYSLKERILEFHQFTKHTQPHRDYYRFKYYIKTKLFNSDQVENSNKPTEETLLAFFKSSLNSDKPHIDSTLDDSHLPTNLRKSQVTVNLEKSFLSDSEHSDFAFNLQNSNSTFNSEAFHSLSTSFDSTTIVDRQITMAARPAFTNADPGLEDLPPETILFLNTQLTDRLNAAAVVVPHTRVTTVNTRLDVPIYNPDTMSSESFFSKCEKYFQAQGYPANQYHNMVHTILKNNVKLWYDSIVTRINSWDEFKQAFADRFDKPSDRERRIKLLYTRKQKSESCEQYIQEMVTLARQIHDGEDEVVSVNRAFQGLHPELIVTLGCLDNLTLNSLMEKLAFAYDAIRARDAKNKSSTWLPPLYGYNIEKGPQLQASGYRGRTDPRGQGRGTGFRPRLQSSFPQGQGHNNNNNFRSNNPQAQVNQSFGNYQPRFQYQQQMPTPQNFQPSYGNSQQQNSQPRFQNNRGFSNQTRGKPQNNSQNSQILCRICKQYGHYARFCPRQGTINMAVTDGYQNQQPPQPQDYPANNTENSQQQSNGYDEQTDPQYEEYYQHASDNQMYNQFQNTQNQQSNPLNSQQGSWQSYGQGSYQQ</sequence>
<dbReference type="EMBL" id="CAXLJM020000026">
    <property type="protein sequence ID" value="CAL8094259.1"/>
    <property type="molecule type" value="Genomic_DNA"/>
</dbReference>
<name>A0ABP1Q9D5_9HEXA</name>
<dbReference type="Proteomes" id="UP001642540">
    <property type="component" value="Unassembled WGS sequence"/>
</dbReference>
<dbReference type="Pfam" id="PF03732">
    <property type="entry name" value="Retrotrans_gag"/>
    <property type="match status" value="1"/>
</dbReference>
<dbReference type="SUPFAM" id="SSF57756">
    <property type="entry name" value="Retrovirus zinc finger-like domains"/>
    <property type="match status" value="1"/>
</dbReference>
<gene>
    <name evidence="3" type="ORF">ODALV1_LOCUS8734</name>
</gene>
<evidence type="ECO:0000256" key="1">
    <source>
        <dbReference type="SAM" id="MobiDB-lite"/>
    </source>
</evidence>
<feature type="region of interest" description="Disordered" evidence="1">
    <location>
        <begin position="455"/>
        <end position="496"/>
    </location>
</feature>
<dbReference type="InterPro" id="IPR005162">
    <property type="entry name" value="Retrotrans_gag_dom"/>
</dbReference>
<feature type="compositionally biased region" description="Low complexity" evidence="1">
    <location>
        <begin position="423"/>
        <end position="432"/>
    </location>
</feature>
<reference evidence="3 4" key="1">
    <citation type="submission" date="2024-08" db="EMBL/GenBank/DDBJ databases">
        <authorList>
            <person name="Cucini C."/>
            <person name="Frati F."/>
        </authorList>
    </citation>
    <scope>NUCLEOTIDE SEQUENCE [LARGE SCALE GENOMIC DNA]</scope>
</reference>
<feature type="region of interest" description="Disordered" evidence="1">
    <location>
        <begin position="526"/>
        <end position="606"/>
    </location>
</feature>
<keyword evidence="4" id="KW-1185">Reference proteome</keyword>
<proteinExistence type="predicted"/>
<accession>A0ABP1Q9D5</accession>
<feature type="region of interest" description="Disordered" evidence="1">
    <location>
        <begin position="388"/>
        <end position="439"/>
    </location>
</feature>
<comment type="caution">
    <text evidence="3">The sequence shown here is derived from an EMBL/GenBank/DDBJ whole genome shotgun (WGS) entry which is preliminary data.</text>
</comment>
<feature type="domain" description="Retrotransposon gag" evidence="2">
    <location>
        <begin position="243"/>
        <end position="332"/>
    </location>
</feature>
<feature type="compositionally biased region" description="Low complexity" evidence="1">
    <location>
        <begin position="572"/>
        <end position="606"/>
    </location>
</feature>
<evidence type="ECO:0000259" key="2">
    <source>
        <dbReference type="Pfam" id="PF03732"/>
    </source>
</evidence>
<dbReference type="InterPro" id="IPR036875">
    <property type="entry name" value="Znf_CCHC_sf"/>
</dbReference>